<organism evidence="1 2">
    <name type="scientific">Pluteus cervinus</name>
    <dbReference type="NCBI Taxonomy" id="181527"/>
    <lineage>
        <taxon>Eukaryota</taxon>
        <taxon>Fungi</taxon>
        <taxon>Dikarya</taxon>
        <taxon>Basidiomycota</taxon>
        <taxon>Agaricomycotina</taxon>
        <taxon>Agaricomycetes</taxon>
        <taxon>Agaricomycetidae</taxon>
        <taxon>Agaricales</taxon>
        <taxon>Pluteineae</taxon>
        <taxon>Pluteaceae</taxon>
        <taxon>Pluteus</taxon>
    </lineage>
</organism>
<accession>A0ACD3A1K5</accession>
<reference evidence="1 2" key="1">
    <citation type="journal article" date="2019" name="Nat. Ecol. Evol.">
        <title>Megaphylogeny resolves global patterns of mushroom evolution.</title>
        <authorList>
            <person name="Varga T."/>
            <person name="Krizsan K."/>
            <person name="Foldi C."/>
            <person name="Dima B."/>
            <person name="Sanchez-Garcia M."/>
            <person name="Sanchez-Ramirez S."/>
            <person name="Szollosi G.J."/>
            <person name="Szarkandi J.G."/>
            <person name="Papp V."/>
            <person name="Albert L."/>
            <person name="Andreopoulos W."/>
            <person name="Angelini C."/>
            <person name="Antonin V."/>
            <person name="Barry K.W."/>
            <person name="Bougher N.L."/>
            <person name="Buchanan P."/>
            <person name="Buyck B."/>
            <person name="Bense V."/>
            <person name="Catcheside P."/>
            <person name="Chovatia M."/>
            <person name="Cooper J."/>
            <person name="Damon W."/>
            <person name="Desjardin D."/>
            <person name="Finy P."/>
            <person name="Geml J."/>
            <person name="Haridas S."/>
            <person name="Hughes K."/>
            <person name="Justo A."/>
            <person name="Karasinski D."/>
            <person name="Kautmanova I."/>
            <person name="Kiss B."/>
            <person name="Kocsube S."/>
            <person name="Kotiranta H."/>
            <person name="LaButti K.M."/>
            <person name="Lechner B.E."/>
            <person name="Liimatainen K."/>
            <person name="Lipzen A."/>
            <person name="Lukacs Z."/>
            <person name="Mihaltcheva S."/>
            <person name="Morgado L.N."/>
            <person name="Niskanen T."/>
            <person name="Noordeloos M.E."/>
            <person name="Ohm R.A."/>
            <person name="Ortiz-Santana B."/>
            <person name="Ovrebo C."/>
            <person name="Racz N."/>
            <person name="Riley R."/>
            <person name="Savchenko A."/>
            <person name="Shiryaev A."/>
            <person name="Soop K."/>
            <person name="Spirin V."/>
            <person name="Szebenyi C."/>
            <person name="Tomsovsky M."/>
            <person name="Tulloss R.E."/>
            <person name="Uehling J."/>
            <person name="Grigoriev I.V."/>
            <person name="Vagvolgyi C."/>
            <person name="Papp T."/>
            <person name="Martin F.M."/>
            <person name="Miettinen O."/>
            <person name="Hibbett D.S."/>
            <person name="Nagy L.G."/>
        </authorList>
    </citation>
    <scope>NUCLEOTIDE SEQUENCE [LARGE SCALE GENOMIC DNA]</scope>
    <source>
        <strain evidence="1 2">NL-1719</strain>
    </source>
</reference>
<sequence>MAPSPSPNVTATSGADSSASPRSYARSDPQEHIYMHLFLAQSIIGEAHDFEGELREILLDEGASNLPQEWQELHKNTISLCLELDRMERTLKSLQKSYMDPRHEKVYLPVHDRILKRLRRQSLCLRGGILACRNRVIPALRRSIPISIRQFCATLPLQCMAMVSVRPHPVLAFVIGIALYLVIIFTLDSTLPPHPGPRLQLFMNTTINDEILQEWGCYEIFWQIYGYAIEEMMAIIGAVCKMDEPKGNGEAEEYDSGWEESDNLEEFAAWCEDDDVGDIGGDLDDGAWVS</sequence>
<protein>
    <submittedName>
        <fullName evidence="1">Uncharacterized protein</fullName>
    </submittedName>
</protein>
<evidence type="ECO:0000313" key="2">
    <source>
        <dbReference type="Proteomes" id="UP000308600"/>
    </source>
</evidence>
<dbReference type="EMBL" id="ML209024">
    <property type="protein sequence ID" value="TFK59300.1"/>
    <property type="molecule type" value="Genomic_DNA"/>
</dbReference>
<proteinExistence type="predicted"/>
<name>A0ACD3A1K5_9AGAR</name>
<keyword evidence="2" id="KW-1185">Reference proteome</keyword>
<evidence type="ECO:0000313" key="1">
    <source>
        <dbReference type="EMBL" id="TFK59300.1"/>
    </source>
</evidence>
<gene>
    <name evidence="1" type="ORF">BDN72DRAFT_905981</name>
</gene>
<dbReference type="Proteomes" id="UP000308600">
    <property type="component" value="Unassembled WGS sequence"/>
</dbReference>